<gene>
    <name evidence="11" type="ORF">CRE_20115</name>
</gene>
<organism evidence="12">
    <name type="scientific">Caenorhabditis remanei</name>
    <name type="common">Caenorhabditis vulgaris</name>
    <dbReference type="NCBI Taxonomy" id="31234"/>
    <lineage>
        <taxon>Eukaryota</taxon>
        <taxon>Metazoa</taxon>
        <taxon>Ecdysozoa</taxon>
        <taxon>Nematoda</taxon>
        <taxon>Chromadorea</taxon>
        <taxon>Rhabditida</taxon>
        <taxon>Rhabditina</taxon>
        <taxon>Rhabditomorpha</taxon>
        <taxon>Rhabditoidea</taxon>
        <taxon>Rhabditidae</taxon>
        <taxon>Peloderinae</taxon>
        <taxon>Caenorhabditis</taxon>
    </lineage>
</organism>
<sequence length="624" mass="71530">MALRRKTHSKYDDYFERTKECAKCLKCNKVIKLSPHSGSNNLKYHLEKEHMDLFNEIRENDVQVKKKREMSIAESKTQSTIPFLPVSRVSVKMAPNKSGGEILNNWSQWQKNGSRSAEVEVSLMEMIAHDVLPLRTIEKPGFLNFLKVLAPKLRIHKRYHFTNTLLPNLVNRLENDIKGALKNMVFVGITCDGWNSTDGKHSLLSVTAHWLDSRTFEPKYAILGSCAVRGRHTSENFCNIVEASLDKFEISKHSVVSVVRDGGSNVEAMCNKLELKSIHCYAHLIQLCLKDTLDLILEVEPIVLKVKKYCRKVHKSTVCREIFQSLQIQENLPERMLKKSCEVRWSSLYLMLSSFLENRRAIALLQIDNPKLNLPIIDSREWDVIDLLCEVLKPLAETTKAVQSRFEATASVVIPSLKLLEFKLNRMKREESIDERRECIAKLNSTLALRTQHLHSDSFLRTCTFLDPRFKDSFFSFSHKDYIIQKSKTATNTTSENTDGCSDVVVCTEESPLTLYQSFLKENSPEPTDPIEKNSIAKEIDEYLQHPPSQETDPYAYWNNAENLPHLKKMALEFLCVPATSSESERLFSLSGLICSPRRTNLTPERLDQLTFCSQNIKIFGFSS</sequence>
<dbReference type="OMA" id="DKYLHET"/>
<dbReference type="GO" id="GO:0008270">
    <property type="term" value="F:zinc ion binding"/>
    <property type="evidence" value="ECO:0007669"/>
    <property type="project" value="UniProtKB-KW"/>
</dbReference>
<dbReference type="InterPro" id="IPR052035">
    <property type="entry name" value="ZnF_BED_domain_contain"/>
</dbReference>
<reference evidence="11" key="1">
    <citation type="submission" date="2007-07" db="EMBL/GenBank/DDBJ databases">
        <title>PCAP assembly of the Caenorhabditis remanei genome.</title>
        <authorList>
            <consortium name="The Caenorhabditis remanei Sequencing Consortium"/>
            <person name="Wilson R.K."/>
        </authorList>
    </citation>
    <scope>NUCLEOTIDE SEQUENCE [LARGE SCALE GENOMIC DNA]</scope>
    <source>
        <strain evidence="11">PB4641</strain>
    </source>
</reference>
<dbReference type="GO" id="GO:0003677">
    <property type="term" value="F:DNA binding"/>
    <property type="evidence" value="ECO:0007669"/>
    <property type="project" value="UniProtKB-KW"/>
</dbReference>
<keyword evidence="7" id="KW-0804">Transcription</keyword>
<dbReference type="PANTHER" id="PTHR46481">
    <property type="entry name" value="ZINC FINGER BED DOMAIN-CONTAINING PROTEIN 4"/>
    <property type="match status" value="1"/>
</dbReference>
<keyword evidence="5" id="KW-0805">Transcription regulation</keyword>
<dbReference type="InterPro" id="IPR008906">
    <property type="entry name" value="HATC_C_dom"/>
</dbReference>
<proteinExistence type="predicted"/>
<dbReference type="SMART" id="SM00614">
    <property type="entry name" value="ZnF_BED"/>
    <property type="match status" value="1"/>
</dbReference>
<evidence type="ECO:0000256" key="1">
    <source>
        <dbReference type="ARBA" id="ARBA00004123"/>
    </source>
</evidence>
<comment type="subcellular location">
    <subcellularLocation>
        <location evidence="1">Nucleus</location>
    </subcellularLocation>
</comment>
<dbReference type="PANTHER" id="PTHR46481:SF10">
    <property type="entry name" value="ZINC FINGER BED DOMAIN-CONTAINING PROTEIN 39"/>
    <property type="match status" value="1"/>
</dbReference>
<keyword evidence="12" id="KW-1185">Reference proteome</keyword>
<dbReference type="InterPro" id="IPR012337">
    <property type="entry name" value="RNaseH-like_sf"/>
</dbReference>
<dbReference type="Proteomes" id="UP000008281">
    <property type="component" value="Unassembled WGS sequence"/>
</dbReference>
<evidence type="ECO:0000256" key="3">
    <source>
        <dbReference type="ARBA" id="ARBA00022771"/>
    </source>
</evidence>
<feature type="domain" description="BED-type" evidence="10">
    <location>
        <begin position="5"/>
        <end position="57"/>
    </location>
</feature>
<evidence type="ECO:0000313" key="12">
    <source>
        <dbReference type="Proteomes" id="UP000008281"/>
    </source>
</evidence>
<evidence type="ECO:0000256" key="9">
    <source>
        <dbReference type="PROSITE-ProRule" id="PRU00027"/>
    </source>
</evidence>
<name>E3NP51_CAERE</name>
<keyword evidence="6" id="KW-0238">DNA-binding</keyword>
<evidence type="ECO:0000256" key="5">
    <source>
        <dbReference type="ARBA" id="ARBA00023015"/>
    </source>
</evidence>
<protein>
    <recommendedName>
        <fullName evidence="10">BED-type domain-containing protein</fullName>
    </recommendedName>
</protein>
<evidence type="ECO:0000256" key="6">
    <source>
        <dbReference type="ARBA" id="ARBA00023125"/>
    </source>
</evidence>
<evidence type="ECO:0000256" key="2">
    <source>
        <dbReference type="ARBA" id="ARBA00022723"/>
    </source>
</evidence>
<evidence type="ECO:0000313" key="11">
    <source>
        <dbReference type="EMBL" id="EFP12168.1"/>
    </source>
</evidence>
<dbReference type="SUPFAM" id="SSF53098">
    <property type="entry name" value="Ribonuclease H-like"/>
    <property type="match status" value="1"/>
</dbReference>
<keyword evidence="2" id="KW-0479">Metal-binding</keyword>
<evidence type="ECO:0000259" key="10">
    <source>
        <dbReference type="PROSITE" id="PS50808"/>
    </source>
</evidence>
<dbReference type="STRING" id="31234.E3NP51"/>
<dbReference type="EMBL" id="DS269315">
    <property type="protein sequence ID" value="EFP12168.1"/>
    <property type="molecule type" value="Genomic_DNA"/>
</dbReference>
<dbReference type="AlphaFoldDB" id="E3NP51"/>
<dbReference type="InterPro" id="IPR003656">
    <property type="entry name" value="Znf_BED"/>
</dbReference>
<dbReference type="PROSITE" id="PS50808">
    <property type="entry name" value="ZF_BED"/>
    <property type="match status" value="1"/>
</dbReference>
<dbReference type="eggNOG" id="KOG1121">
    <property type="taxonomic scope" value="Eukaryota"/>
</dbReference>
<dbReference type="Pfam" id="PF02892">
    <property type="entry name" value="zf-BED"/>
    <property type="match status" value="1"/>
</dbReference>
<keyword evidence="4" id="KW-0862">Zinc</keyword>
<evidence type="ECO:0000256" key="4">
    <source>
        <dbReference type="ARBA" id="ARBA00022833"/>
    </source>
</evidence>
<evidence type="ECO:0000256" key="7">
    <source>
        <dbReference type="ARBA" id="ARBA00023163"/>
    </source>
</evidence>
<keyword evidence="3 9" id="KW-0863">Zinc-finger</keyword>
<dbReference type="Pfam" id="PF05699">
    <property type="entry name" value="Dimer_Tnp_hAT"/>
    <property type="match status" value="1"/>
</dbReference>
<accession>E3NP51</accession>
<dbReference type="GO" id="GO:0046983">
    <property type="term" value="F:protein dimerization activity"/>
    <property type="evidence" value="ECO:0007669"/>
    <property type="project" value="InterPro"/>
</dbReference>
<dbReference type="GO" id="GO:0005634">
    <property type="term" value="C:nucleus"/>
    <property type="evidence" value="ECO:0007669"/>
    <property type="project" value="UniProtKB-SubCell"/>
</dbReference>
<keyword evidence="8" id="KW-0539">Nucleus</keyword>
<evidence type="ECO:0000256" key="8">
    <source>
        <dbReference type="ARBA" id="ARBA00023242"/>
    </source>
</evidence>
<dbReference type="InParanoid" id="E3NP51"/>
<dbReference type="HOGENOM" id="CLU_009123_12_6_1"/>
<dbReference type="OrthoDB" id="5865631at2759"/>